<gene>
    <name evidence="9" type="ORF">V1477_016049</name>
</gene>
<dbReference type="GO" id="GO:0033617">
    <property type="term" value="P:mitochondrial respiratory chain complex IV assembly"/>
    <property type="evidence" value="ECO:0007669"/>
    <property type="project" value="UniProtKB-UniRule"/>
</dbReference>
<evidence type="ECO:0000256" key="5">
    <source>
        <dbReference type="ARBA" id="ARBA00023128"/>
    </source>
</evidence>
<dbReference type="InterPro" id="IPR041752">
    <property type="entry name" value="Coa3"/>
</dbReference>
<keyword evidence="4 7" id="KW-1133">Transmembrane helix</keyword>
<feature type="domain" description="Cytochrome c oxidase assembly factor 3 mitochondrial coiled-coil" evidence="8">
    <location>
        <begin position="125"/>
        <end position="173"/>
    </location>
</feature>
<comment type="function">
    <text evidence="7">Required for assembly of cytochrome c oxidase (complex IV).</text>
</comment>
<dbReference type="PANTHER" id="PTHR15642:SF3">
    <property type="entry name" value="CYTOCHROME C OXIDASE ASSEMBLY FACTOR 3 HOMOLOG, MITOCHONDRIAL"/>
    <property type="match status" value="1"/>
</dbReference>
<dbReference type="Pfam" id="PF09813">
    <property type="entry name" value="Coa3_cc"/>
    <property type="match status" value="1"/>
</dbReference>
<comment type="similarity">
    <text evidence="2 7">Belongs to the COA3 family.</text>
</comment>
<reference evidence="9 10" key="1">
    <citation type="journal article" date="2024" name="Ann. Entomol. Soc. Am.">
        <title>Genomic analyses of the southern and eastern yellowjacket wasps (Hymenoptera: Vespidae) reveal evolutionary signatures of social life.</title>
        <authorList>
            <person name="Catto M.A."/>
            <person name="Caine P.B."/>
            <person name="Orr S.E."/>
            <person name="Hunt B.G."/>
            <person name="Goodisman M.A.D."/>
        </authorList>
    </citation>
    <scope>NUCLEOTIDE SEQUENCE [LARGE SCALE GENOMIC DNA]</scope>
    <source>
        <strain evidence="9">232</strain>
        <tissue evidence="9">Head and thorax</tissue>
    </source>
</reference>
<evidence type="ECO:0000256" key="2">
    <source>
        <dbReference type="ARBA" id="ARBA00007035"/>
    </source>
</evidence>
<evidence type="ECO:0000256" key="4">
    <source>
        <dbReference type="ARBA" id="ARBA00022989"/>
    </source>
</evidence>
<evidence type="ECO:0000256" key="7">
    <source>
        <dbReference type="RuleBase" id="RU367056"/>
    </source>
</evidence>
<evidence type="ECO:0000256" key="3">
    <source>
        <dbReference type="ARBA" id="ARBA00022692"/>
    </source>
</evidence>
<dbReference type="InterPro" id="IPR018628">
    <property type="entry name" value="Coa3_CC"/>
</dbReference>
<evidence type="ECO:0000256" key="1">
    <source>
        <dbReference type="ARBA" id="ARBA00004304"/>
    </source>
</evidence>
<dbReference type="GO" id="GO:0005743">
    <property type="term" value="C:mitochondrial inner membrane"/>
    <property type="evidence" value="ECO:0007669"/>
    <property type="project" value="UniProtKB-UniRule"/>
</dbReference>
<feature type="transmembrane region" description="Helical" evidence="7">
    <location>
        <begin position="141"/>
        <end position="159"/>
    </location>
</feature>
<protein>
    <recommendedName>
        <fullName evidence="7">Cytochrome c oxidase assembly factor 3</fullName>
    </recommendedName>
</protein>
<keyword evidence="10" id="KW-1185">Reference proteome</keyword>
<organism evidence="9 10">
    <name type="scientific">Vespula maculifrons</name>
    <name type="common">Eastern yellow jacket</name>
    <name type="synonym">Wasp</name>
    <dbReference type="NCBI Taxonomy" id="7453"/>
    <lineage>
        <taxon>Eukaryota</taxon>
        <taxon>Metazoa</taxon>
        <taxon>Ecdysozoa</taxon>
        <taxon>Arthropoda</taxon>
        <taxon>Hexapoda</taxon>
        <taxon>Insecta</taxon>
        <taxon>Pterygota</taxon>
        <taxon>Neoptera</taxon>
        <taxon>Endopterygota</taxon>
        <taxon>Hymenoptera</taxon>
        <taxon>Apocrita</taxon>
        <taxon>Aculeata</taxon>
        <taxon>Vespoidea</taxon>
        <taxon>Vespidae</taxon>
        <taxon>Vespinae</taxon>
        <taxon>Vespula</taxon>
    </lineage>
</organism>
<sequence length="184" mass="21780">MYQETWTEDRRVSSSCAASSRPEGDHLCEQNLRNCTEGHEEARLNFYELDTYINICVYDVYLPLSLKLRSEVVIAMHLRRNFITMRILADRIMDKEWMPKVDLKKDRAKIKNIHISLMNEVEKQNSERVKQLMKLRRSNRILGSILGVTVLSIYFYTIYTVKQEKFLDDFNEPEKIIISPQTNV</sequence>
<keyword evidence="3 7" id="KW-0812">Transmembrane</keyword>
<evidence type="ECO:0000313" key="10">
    <source>
        <dbReference type="Proteomes" id="UP001607303"/>
    </source>
</evidence>
<accession>A0ABD2BBX6</accession>
<dbReference type="PANTHER" id="PTHR15642">
    <property type="entry name" value="CYTOCHROME C OXIDASE ASSEMBLY FACTOR 3, MITOCHONDRIAL"/>
    <property type="match status" value="1"/>
</dbReference>
<name>A0ABD2BBX6_VESMC</name>
<keyword evidence="7" id="KW-0999">Mitochondrion inner membrane</keyword>
<keyword evidence="5 7" id="KW-0496">Mitochondrion</keyword>
<proteinExistence type="inferred from homology"/>
<evidence type="ECO:0000313" key="9">
    <source>
        <dbReference type="EMBL" id="KAL2730238.1"/>
    </source>
</evidence>
<keyword evidence="6 7" id="KW-0472">Membrane</keyword>
<evidence type="ECO:0000259" key="8">
    <source>
        <dbReference type="Pfam" id="PF09813"/>
    </source>
</evidence>
<comment type="subunit">
    <text evidence="7">Component of 250-400 kDa complexes called cytochrome oxidase assembly intermediates or COA complexes.</text>
</comment>
<dbReference type="AlphaFoldDB" id="A0ABD2BBX6"/>
<dbReference type="EMBL" id="JAYRBN010000091">
    <property type="protein sequence ID" value="KAL2730238.1"/>
    <property type="molecule type" value="Genomic_DNA"/>
</dbReference>
<comment type="subcellular location">
    <subcellularLocation>
        <location evidence="1">Mitochondrion membrane</location>
        <topology evidence="1">Single-pass membrane protein</topology>
    </subcellularLocation>
</comment>
<evidence type="ECO:0000256" key="6">
    <source>
        <dbReference type="ARBA" id="ARBA00023136"/>
    </source>
</evidence>
<dbReference type="Proteomes" id="UP001607303">
    <property type="component" value="Unassembled WGS sequence"/>
</dbReference>
<comment type="caution">
    <text evidence="9">The sequence shown here is derived from an EMBL/GenBank/DDBJ whole genome shotgun (WGS) entry which is preliminary data.</text>
</comment>